<dbReference type="EMBL" id="JAUZEE010000003">
    <property type="protein sequence ID" value="MDP4300603.1"/>
    <property type="molecule type" value="Genomic_DNA"/>
</dbReference>
<keyword evidence="2 5" id="KW-0812">Transmembrane</keyword>
<dbReference type="RefSeq" id="WP_305749149.1">
    <property type="nucleotide sequence ID" value="NZ_JAUZEE010000003.1"/>
</dbReference>
<evidence type="ECO:0000256" key="1">
    <source>
        <dbReference type="ARBA" id="ARBA00004141"/>
    </source>
</evidence>
<keyword evidence="5" id="KW-1003">Cell membrane</keyword>
<comment type="caution">
    <text evidence="6">The sequence shown here is derived from an EMBL/GenBank/DDBJ whole genome shotgun (WGS) entry which is preliminary data.</text>
</comment>
<name>A0ABT9G344_LEPDI</name>
<dbReference type="Pfam" id="PF01925">
    <property type="entry name" value="TauE"/>
    <property type="match status" value="1"/>
</dbReference>
<protein>
    <recommendedName>
        <fullName evidence="5">Probable membrane transporter protein</fullName>
    </recommendedName>
</protein>
<evidence type="ECO:0000313" key="7">
    <source>
        <dbReference type="Proteomes" id="UP001235760"/>
    </source>
</evidence>
<feature type="transmembrane region" description="Helical" evidence="5">
    <location>
        <begin position="217"/>
        <end position="240"/>
    </location>
</feature>
<organism evidence="6 7">
    <name type="scientific">Leptothrix discophora</name>
    <dbReference type="NCBI Taxonomy" id="89"/>
    <lineage>
        <taxon>Bacteria</taxon>
        <taxon>Pseudomonadati</taxon>
        <taxon>Pseudomonadota</taxon>
        <taxon>Betaproteobacteria</taxon>
        <taxon>Burkholderiales</taxon>
        <taxon>Sphaerotilaceae</taxon>
        <taxon>Leptothrix</taxon>
    </lineage>
</organism>
<evidence type="ECO:0000256" key="5">
    <source>
        <dbReference type="RuleBase" id="RU363041"/>
    </source>
</evidence>
<evidence type="ECO:0000313" key="6">
    <source>
        <dbReference type="EMBL" id="MDP4300603.1"/>
    </source>
</evidence>
<comment type="similarity">
    <text evidence="5">Belongs to the 4-toluene sulfonate uptake permease (TSUP) (TC 2.A.102) family.</text>
</comment>
<feature type="transmembrane region" description="Helical" evidence="5">
    <location>
        <begin position="88"/>
        <end position="107"/>
    </location>
</feature>
<keyword evidence="4 5" id="KW-0472">Membrane</keyword>
<evidence type="ECO:0000256" key="2">
    <source>
        <dbReference type="ARBA" id="ARBA00022692"/>
    </source>
</evidence>
<feature type="transmembrane region" description="Helical" evidence="5">
    <location>
        <begin position="252"/>
        <end position="269"/>
    </location>
</feature>
<keyword evidence="7" id="KW-1185">Reference proteome</keyword>
<feature type="transmembrane region" description="Helical" evidence="5">
    <location>
        <begin position="149"/>
        <end position="174"/>
    </location>
</feature>
<feature type="transmembrane region" description="Helical" evidence="5">
    <location>
        <begin position="186"/>
        <end position="205"/>
    </location>
</feature>
<proteinExistence type="inferred from homology"/>
<keyword evidence="3 5" id="KW-1133">Transmembrane helix</keyword>
<accession>A0ABT9G344</accession>
<dbReference type="PANTHER" id="PTHR43483">
    <property type="entry name" value="MEMBRANE TRANSPORTER PROTEIN HI_0806-RELATED"/>
    <property type="match status" value="1"/>
</dbReference>
<feature type="transmembrane region" description="Helical" evidence="5">
    <location>
        <begin position="48"/>
        <end position="68"/>
    </location>
</feature>
<evidence type="ECO:0000256" key="3">
    <source>
        <dbReference type="ARBA" id="ARBA00022989"/>
    </source>
</evidence>
<comment type="subcellular location">
    <subcellularLocation>
        <location evidence="5">Cell membrane</location>
        <topology evidence="5">Multi-pass membrane protein</topology>
    </subcellularLocation>
    <subcellularLocation>
        <location evidence="1">Membrane</location>
        <topology evidence="1">Multi-pass membrane protein</topology>
    </subcellularLocation>
</comment>
<dbReference type="PANTHER" id="PTHR43483:SF3">
    <property type="entry name" value="MEMBRANE TRANSPORTER PROTEIN HI_0806-RELATED"/>
    <property type="match status" value="1"/>
</dbReference>
<gene>
    <name evidence="6" type="ORF">Q8X39_08140</name>
</gene>
<sequence length="270" mass="27329">MDLDPLLIAELLTLGVGTGFLAGLLGIGGGMLMVPFMTLILSHRGVDAGLAVKMAIATSMATILFTSVSSVRAHHRRGAVRWDIVRKLAPGIVGGGLIAGAGAFAALKGQALALFFAVFVAFSATQMLRNKKPAPSRQIPGIAGSLGSGGVIGFLSGLVGAGGGFISVPFMAWCNVAMHNAVATSAALGFPIALANTIGYVVGGWNLPTALPGAMGYLWLPGLAVIACASVLTAPLGARAAHAMDVAQLKKAFAAVLYLLAAYMASRAML</sequence>
<evidence type="ECO:0000256" key="4">
    <source>
        <dbReference type="ARBA" id="ARBA00023136"/>
    </source>
</evidence>
<feature type="transmembrane region" description="Helical" evidence="5">
    <location>
        <begin position="112"/>
        <end position="129"/>
    </location>
</feature>
<feature type="transmembrane region" description="Helical" evidence="5">
    <location>
        <begin position="20"/>
        <end position="41"/>
    </location>
</feature>
<dbReference type="InterPro" id="IPR002781">
    <property type="entry name" value="TM_pro_TauE-like"/>
</dbReference>
<reference evidence="6 7" key="1">
    <citation type="submission" date="2023-08" db="EMBL/GenBank/DDBJ databases">
        <authorList>
            <person name="Roldan D.M."/>
            <person name="Menes R.J."/>
        </authorList>
    </citation>
    <scope>NUCLEOTIDE SEQUENCE [LARGE SCALE GENOMIC DNA]</scope>
    <source>
        <strain evidence="6 7">CCM 2812</strain>
    </source>
</reference>
<dbReference type="Proteomes" id="UP001235760">
    <property type="component" value="Unassembled WGS sequence"/>
</dbReference>